<reference evidence="1" key="1">
    <citation type="submission" date="2021-05" db="EMBL/GenBank/DDBJ databases">
        <authorList>
            <person name="Scholz U."/>
            <person name="Mascher M."/>
            <person name="Fiebig A."/>
        </authorList>
    </citation>
    <scope>NUCLEOTIDE SEQUENCE [LARGE SCALE GENOMIC DNA]</scope>
</reference>
<protein>
    <submittedName>
        <fullName evidence="1">Uncharacterized protein</fullName>
    </submittedName>
</protein>
<sequence length="117" mass="12488">MAKILSLFIFVAFAMVVVANASTTSIGTEGICIGDMFALIPKCIMYVIGPPGAKVKPSQECCDAWLKVDIPCLCSKVNDDVEATIDMEKVVYIADYCKRPLTPGSKCGTYTVPTAGL</sequence>
<evidence type="ECO:0000313" key="2">
    <source>
        <dbReference type="Proteomes" id="UP001732700"/>
    </source>
</evidence>
<dbReference type="EnsemblPlants" id="AVESA.00010b.r2.4AG0633640.1">
    <property type="protein sequence ID" value="AVESA.00010b.r2.4AG0633640.1.CDS"/>
    <property type="gene ID" value="AVESA.00010b.r2.4AG0633640"/>
</dbReference>
<name>A0ACD5WKT0_AVESA</name>
<evidence type="ECO:0000313" key="1">
    <source>
        <dbReference type="EnsemblPlants" id="AVESA.00010b.r2.4AG0633640.1.CDS"/>
    </source>
</evidence>
<keyword evidence="2" id="KW-1185">Reference proteome</keyword>
<accession>A0ACD5WKT0</accession>
<dbReference type="Proteomes" id="UP001732700">
    <property type="component" value="Chromosome 4A"/>
</dbReference>
<reference evidence="1" key="2">
    <citation type="submission" date="2025-09" db="UniProtKB">
        <authorList>
            <consortium name="EnsemblPlants"/>
        </authorList>
    </citation>
    <scope>IDENTIFICATION</scope>
</reference>
<proteinExistence type="predicted"/>
<organism evidence="1 2">
    <name type="scientific">Avena sativa</name>
    <name type="common">Oat</name>
    <dbReference type="NCBI Taxonomy" id="4498"/>
    <lineage>
        <taxon>Eukaryota</taxon>
        <taxon>Viridiplantae</taxon>
        <taxon>Streptophyta</taxon>
        <taxon>Embryophyta</taxon>
        <taxon>Tracheophyta</taxon>
        <taxon>Spermatophyta</taxon>
        <taxon>Magnoliopsida</taxon>
        <taxon>Liliopsida</taxon>
        <taxon>Poales</taxon>
        <taxon>Poaceae</taxon>
        <taxon>BOP clade</taxon>
        <taxon>Pooideae</taxon>
        <taxon>Poodae</taxon>
        <taxon>Poeae</taxon>
        <taxon>Poeae Chloroplast Group 1 (Aveneae type)</taxon>
        <taxon>Aveninae</taxon>
        <taxon>Avena</taxon>
    </lineage>
</organism>